<dbReference type="EMBL" id="CAXKWB010137996">
    <property type="protein sequence ID" value="CAL4244957.1"/>
    <property type="molecule type" value="Genomic_DNA"/>
</dbReference>
<name>A0AAV2SVT0_MEGNR</name>
<gene>
    <name evidence="2" type="ORF">MNOR_LOCUS41008</name>
</gene>
<evidence type="ECO:0000256" key="1">
    <source>
        <dbReference type="SAM" id="MobiDB-lite"/>
    </source>
</evidence>
<comment type="caution">
    <text evidence="2">The sequence shown here is derived from an EMBL/GenBank/DDBJ whole genome shotgun (WGS) entry which is preliminary data.</text>
</comment>
<feature type="compositionally biased region" description="Polar residues" evidence="1">
    <location>
        <begin position="94"/>
        <end position="106"/>
    </location>
</feature>
<protein>
    <submittedName>
        <fullName evidence="2">Uncharacterized protein</fullName>
    </submittedName>
</protein>
<keyword evidence="3" id="KW-1185">Reference proteome</keyword>
<organism evidence="2 3">
    <name type="scientific">Meganyctiphanes norvegica</name>
    <name type="common">Northern krill</name>
    <name type="synonym">Thysanopoda norvegica</name>
    <dbReference type="NCBI Taxonomy" id="48144"/>
    <lineage>
        <taxon>Eukaryota</taxon>
        <taxon>Metazoa</taxon>
        <taxon>Ecdysozoa</taxon>
        <taxon>Arthropoda</taxon>
        <taxon>Crustacea</taxon>
        <taxon>Multicrustacea</taxon>
        <taxon>Malacostraca</taxon>
        <taxon>Eumalacostraca</taxon>
        <taxon>Eucarida</taxon>
        <taxon>Euphausiacea</taxon>
        <taxon>Euphausiidae</taxon>
        <taxon>Meganyctiphanes</taxon>
    </lineage>
</organism>
<proteinExistence type="predicted"/>
<dbReference type="Proteomes" id="UP001497623">
    <property type="component" value="Unassembled WGS sequence"/>
</dbReference>
<reference evidence="2 3" key="1">
    <citation type="submission" date="2024-05" db="EMBL/GenBank/DDBJ databases">
        <authorList>
            <person name="Wallberg A."/>
        </authorList>
    </citation>
    <scope>NUCLEOTIDE SEQUENCE [LARGE SCALE GENOMIC DNA]</scope>
</reference>
<evidence type="ECO:0000313" key="3">
    <source>
        <dbReference type="Proteomes" id="UP001497623"/>
    </source>
</evidence>
<dbReference type="AlphaFoldDB" id="A0AAV2SVT0"/>
<feature type="compositionally biased region" description="Basic residues" evidence="1">
    <location>
        <begin position="125"/>
        <end position="136"/>
    </location>
</feature>
<sequence>METRERLYSTVRRQPQPEPPHLHDMGQSEYSEEELYPYATATFPLRGTPPPPAPSSPSSQQGQKGFSAIVYQAPSLHDVDGPNLYLATPRQVDRSNQPHRGNSLEGSETDDYGMSIHSTDETRASHWKTHHPRSNRAGRNIRFP</sequence>
<evidence type="ECO:0000313" key="2">
    <source>
        <dbReference type="EMBL" id="CAL4244957.1"/>
    </source>
</evidence>
<feature type="region of interest" description="Disordered" evidence="1">
    <location>
        <begin position="1"/>
        <end position="144"/>
    </location>
</feature>
<accession>A0AAV2SVT0</accession>